<name>A0A1M5KCE7_9BRAD</name>
<dbReference type="EMBL" id="LT670817">
    <property type="protein sequence ID" value="SHG50361.1"/>
    <property type="molecule type" value="Genomic_DNA"/>
</dbReference>
<accession>A0A1M5KCE7</accession>
<reference evidence="1 2" key="1">
    <citation type="submission" date="2016-11" db="EMBL/GenBank/DDBJ databases">
        <authorList>
            <person name="Jaros S."/>
            <person name="Januszkiewicz K."/>
            <person name="Wedrychowicz H."/>
        </authorList>
    </citation>
    <scope>NUCLEOTIDE SEQUENCE [LARGE SCALE GENOMIC DNA]</scope>
    <source>
        <strain evidence="1 2">GAS138</strain>
    </source>
</reference>
<dbReference type="Proteomes" id="UP000189796">
    <property type="component" value="Chromosome I"/>
</dbReference>
<evidence type="ECO:0000313" key="2">
    <source>
        <dbReference type="Proteomes" id="UP000189796"/>
    </source>
</evidence>
<protein>
    <submittedName>
        <fullName evidence="1">Uncharacterized protein</fullName>
    </submittedName>
</protein>
<gene>
    <name evidence="1" type="ORF">SAMN05443248_1769</name>
</gene>
<evidence type="ECO:0000313" key="1">
    <source>
        <dbReference type="EMBL" id="SHG50361.1"/>
    </source>
</evidence>
<sequence length="77" mass="8517">MVIWHRRFAKVDITDEGSVPVSMNVIAGAVDFSVPKGTFRFIKESNNHLLSHATPPARAIDLAYPSSVNEKPKLPFP</sequence>
<dbReference type="AlphaFoldDB" id="A0A1M5KCE7"/>
<organism evidence="1 2">
    <name type="scientific">Bradyrhizobium erythrophlei</name>
    <dbReference type="NCBI Taxonomy" id="1437360"/>
    <lineage>
        <taxon>Bacteria</taxon>
        <taxon>Pseudomonadati</taxon>
        <taxon>Pseudomonadota</taxon>
        <taxon>Alphaproteobacteria</taxon>
        <taxon>Hyphomicrobiales</taxon>
        <taxon>Nitrobacteraceae</taxon>
        <taxon>Bradyrhizobium</taxon>
    </lineage>
</organism>
<proteinExistence type="predicted"/>